<gene>
    <name evidence="7" type="ORF">HK105_201163</name>
</gene>
<comment type="caution">
    <text evidence="7">The sequence shown here is derived from an EMBL/GenBank/DDBJ whole genome shotgun (WGS) entry which is preliminary data.</text>
</comment>
<keyword evidence="8" id="KW-1185">Reference proteome</keyword>
<dbReference type="EMBL" id="JADGIZ020000003">
    <property type="protein sequence ID" value="KAL2919516.1"/>
    <property type="molecule type" value="Genomic_DNA"/>
</dbReference>
<evidence type="ECO:0000256" key="2">
    <source>
        <dbReference type="ARBA" id="ARBA00022603"/>
    </source>
</evidence>
<evidence type="ECO:0000256" key="3">
    <source>
        <dbReference type="ARBA" id="ARBA00022679"/>
    </source>
</evidence>
<dbReference type="InterPro" id="IPR010286">
    <property type="entry name" value="METTL16/RlmF"/>
</dbReference>
<evidence type="ECO:0000313" key="7">
    <source>
        <dbReference type="EMBL" id="KAL2919516.1"/>
    </source>
</evidence>
<dbReference type="PANTHER" id="PTHR13393">
    <property type="entry name" value="SAM-DEPENDENT METHYLTRANSFERASE"/>
    <property type="match status" value="1"/>
</dbReference>
<dbReference type="PIRSF" id="PIRSF037350">
    <property type="entry name" value="Mtase_ZK1128_prd"/>
    <property type="match status" value="1"/>
</dbReference>
<keyword evidence="3 5" id="KW-0808">Transferase</keyword>
<keyword evidence="4" id="KW-0949">S-adenosyl-L-methionine</keyword>
<dbReference type="Gene3D" id="3.40.50.150">
    <property type="entry name" value="Vaccinia Virus protein VP39"/>
    <property type="match status" value="1"/>
</dbReference>
<reference evidence="7 8" key="1">
    <citation type="submission" date="2023-09" db="EMBL/GenBank/DDBJ databases">
        <title>Pangenome analysis of Batrachochytrium dendrobatidis and related Chytrids.</title>
        <authorList>
            <person name="Yacoub M.N."/>
            <person name="Stajich J.E."/>
            <person name="James T.Y."/>
        </authorList>
    </citation>
    <scope>NUCLEOTIDE SEQUENCE [LARGE SCALE GENOMIC DNA]</scope>
    <source>
        <strain evidence="7 8">JEL0888</strain>
    </source>
</reference>
<evidence type="ECO:0000256" key="6">
    <source>
        <dbReference type="SAM" id="MobiDB-lite"/>
    </source>
</evidence>
<name>A0ABR4NJ73_9FUNG</name>
<sequence length="327" mass="36039">MHERSPYALKRPDFAALAQAYPPLRPFVSKTRNGAVLNFKNPRAVRELTYAMLSCDFGIRLEIPLSSLCPTVPGRLDYVLHIEDLVGSDDSRDVRGIDIGTGSSCIYPLLACERNPRWHFIALETDKRSIAFAQSNVERNNMQDRIRVVRSTETAPLLAVVEDGPGQAGADGSFDFCMCNPPFYKDPEQIEQSRKAKSTAPAAVCMGTSGEMITDGGEVAFVSRMVHESLVLRGRVRWYSSLLGFRSSARAIETLLRIEGVPVVRCDAFRQGPTTRWVVAWSFGTPESAEPAGSPSDSAELPSHLAGSKRKAPPDEPESEARRARRV</sequence>
<keyword evidence="2 5" id="KW-0489">Methyltransferase</keyword>
<dbReference type="Pfam" id="PF05971">
    <property type="entry name" value="Methyltransf_10"/>
    <property type="match status" value="1"/>
</dbReference>
<dbReference type="Proteomes" id="UP001527925">
    <property type="component" value="Unassembled WGS sequence"/>
</dbReference>
<dbReference type="InterPro" id="IPR017182">
    <property type="entry name" value="METTL16/PsiM"/>
</dbReference>
<dbReference type="EC" id="2.1.1.-" evidence="5"/>
<comment type="similarity">
    <text evidence="1 5">Belongs to the methyltransferase superfamily. METTL16/RlmF family.</text>
</comment>
<dbReference type="SUPFAM" id="SSF53335">
    <property type="entry name" value="S-adenosyl-L-methionine-dependent methyltransferases"/>
    <property type="match status" value="1"/>
</dbReference>
<evidence type="ECO:0000256" key="5">
    <source>
        <dbReference type="PIRNR" id="PIRNR037350"/>
    </source>
</evidence>
<dbReference type="CDD" id="cd02440">
    <property type="entry name" value="AdoMet_MTases"/>
    <property type="match status" value="1"/>
</dbReference>
<accession>A0ABR4NJ73</accession>
<dbReference type="InterPro" id="IPR029063">
    <property type="entry name" value="SAM-dependent_MTases_sf"/>
</dbReference>
<evidence type="ECO:0000256" key="4">
    <source>
        <dbReference type="ARBA" id="ARBA00022691"/>
    </source>
</evidence>
<evidence type="ECO:0000313" key="8">
    <source>
        <dbReference type="Proteomes" id="UP001527925"/>
    </source>
</evidence>
<evidence type="ECO:0000256" key="1">
    <source>
        <dbReference type="ARBA" id="ARBA00005878"/>
    </source>
</evidence>
<protein>
    <recommendedName>
        <fullName evidence="5">U6 small nuclear RNA (adenine-(43)-N(6))-methyltransferase</fullName>
        <ecNumber evidence="5">2.1.1.-</ecNumber>
    </recommendedName>
</protein>
<feature type="region of interest" description="Disordered" evidence="6">
    <location>
        <begin position="287"/>
        <end position="327"/>
    </location>
</feature>
<organism evidence="7 8">
    <name type="scientific">Polyrhizophydium stewartii</name>
    <dbReference type="NCBI Taxonomy" id="2732419"/>
    <lineage>
        <taxon>Eukaryota</taxon>
        <taxon>Fungi</taxon>
        <taxon>Fungi incertae sedis</taxon>
        <taxon>Chytridiomycota</taxon>
        <taxon>Chytridiomycota incertae sedis</taxon>
        <taxon>Chytridiomycetes</taxon>
        <taxon>Rhizophydiales</taxon>
        <taxon>Rhizophydiales incertae sedis</taxon>
        <taxon>Polyrhizophydium</taxon>
    </lineage>
</organism>
<dbReference type="PANTHER" id="PTHR13393:SF0">
    <property type="entry name" value="RNA N6-ADENOSINE-METHYLTRANSFERASE METTL16"/>
    <property type="match status" value="1"/>
</dbReference>
<proteinExistence type="inferred from homology"/>